<evidence type="ECO:0000256" key="1">
    <source>
        <dbReference type="SAM" id="Coils"/>
    </source>
</evidence>
<organism evidence="6">
    <name type="scientific">Metarhizium acridum (strain CQMa 102)</name>
    <dbReference type="NCBI Taxonomy" id="655827"/>
    <lineage>
        <taxon>Eukaryota</taxon>
        <taxon>Fungi</taxon>
        <taxon>Dikarya</taxon>
        <taxon>Ascomycota</taxon>
        <taxon>Pezizomycotina</taxon>
        <taxon>Sordariomycetes</taxon>
        <taxon>Hypocreomycetidae</taxon>
        <taxon>Hypocreales</taxon>
        <taxon>Clavicipitaceae</taxon>
        <taxon>Metarhizium</taxon>
    </lineage>
</organism>
<evidence type="ECO:0000313" key="5">
    <source>
        <dbReference type="EMBL" id="EFY88829.1"/>
    </source>
</evidence>
<dbReference type="OrthoDB" id="10068793at2759"/>
<dbReference type="GeneID" id="19249405"/>
<name>E9E5E6_METAQ</name>
<dbReference type="KEGG" id="maw:19249405"/>
<feature type="region of interest" description="Disordered" evidence="2">
    <location>
        <begin position="88"/>
        <end position="118"/>
    </location>
</feature>
<feature type="domain" description="DUF4140" evidence="4">
    <location>
        <begin position="19"/>
        <end position="150"/>
    </location>
</feature>
<evidence type="ECO:0000259" key="3">
    <source>
        <dbReference type="Pfam" id="PF13598"/>
    </source>
</evidence>
<dbReference type="InterPro" id="IPR037291">
    <property type="entry name" value="DUF4139"/>
</dbReference>
<dbReference type="Proteomes" id="UP000002499">
    <property type="component" value="Unassembled WGS sequence"/>
</dbReference>
<dbReference type="PANTHER" id="PTHR31005:SF8">
    <property type="entry name" value="DUF4139 DOMAIN-CONTAINING PROTEIN"/>
    <property type="match status" value="1"/>
</dbReference>
<proteinExistence type="predicted"/>
<dbReference type="Pfam" id="PF13598">
    <property type="entry name" value="DUF4139"/>
    <property type="match status" value="1"/>
</dbReference>
<evidence type="ECO:0000256" key="2">
    <source>
        <dbReference type="SAM" id="MobiDB-lite"/>
    </source>
</evidence>
<dbReference type="OMA" id="QERENFW"/>
<feature type="compositionally biased region" description="Polar residues" evidence="2">
    <location>
        <begin position="102"/>
        <end position="112"/>
    </location>
</feature>
<dbReference type="AlphaFoldDB" id="E9E5E6"/>
<accession>E9E5E6</accession>
<keyword evidence="1" id="KW-0175">Coiled coil</keyword>
<reference evidence="5 6" key="1">
    <citation type="journal article" date="2011" name="PLoS Genet.">
        <title>Genome sequencing and comparative transcriptomics of the model entomopathogenic fungi Metarhizium anisopliae and M. acridum.</title>
        <authorList>
            <person name="Gao Q."/>
            <person name="Jin K."/>
            <person name="Ying S.H."/>
            <person name="Zhang Y."/>
            <person name="Xiao G."/>
            <person name="Shang Y."/>
            <person name="Duan Z."/>
            <person name="Hu X."/>
            <person name="Xie X.Q."/>
            <person name="Zhou G."/>
            <person name="Peng G."/>
            <person name="Luo Z."/>
            <person name="Huang W."/>
            <person name="Wang B."/>
            <person name="Fang W."/>
            <person name="Wang S."/>
            <person name="Zhong Y."/>
            <person name="Ma L.J."/>
            <person name="St Leger R.J."/>
            <person name="Zhao G.P."/>
            <person name="Pei Y."/>
            <person name="Feng M.G."/>
            <person name="Xia Y."/>
            <person name="Wang C."/>
        </authorList>
    </citation>
    <scope>NUCLEOTIDE SEQUENCE [LARGE SCALE GENOMIC DNA]</scope>
    <source>
        <strain evidence="5 6">CQMa 102</strain>
    </source>
</reference>
<keyword evidence="6" id="KW-1185">Reference proteome</keyword>
<dbReference type="InParanoid" id="E9E5E6"/>
<gene>
    <name evidence="5" type="ORF">MAC_05094</name>
</gene>
<evidence type="ECO:0000313" key="6">
    <source>
        <dbReference type="Proteomes" id="UP000002499"/>
    </source>
</evidence>
<dbReference type="HOGENOM" id="CLU_010457_1_0_1"/>
<dbReference type="NCBIfam" id="TIGR02231">
    <property type="entry name" value="mucoidy inhibitor MuiA family protein"/>
    <property type="match status" value="1"/>
</dbReference>
<feature type="region of interest" description="Disordered" evidence="2">
    <location>
        <begin position="201"/>
        <end position="244"/>
    </location>
</feature>
<dbReference type="Pfam" id="PF13600">
    <property type="entry name" value="DUF4140"/>
    <property type="match status" value="1"/>
</dbReference>
<protein>
    <submittedName>
        <fullName evidence="5">Mucoidy inhibitor-like protein</fullName>
    </submittedName>
</protein>
<dbReference type="InterPro" id="IPR011935">
    <property type="entry name" value="CHP02231"/>
</dbReference>
<feature type="domain" description="DUF4139" evidence="3">
    <location>
        <begin position="304"/>
        <end position="663"/>
    </location>
</feature>
<feature type="coiled-coil region" evidence="1">
    <location>
        <begin position="119"/>
        <end position="160"/>
    </location>
</feature>
<dbReference type="InterPro" id="IPR025554">
    <property type="entry name" value="DUF4140"/>
</dbReference>
<sequence>METVNSIEYMVRDLNTRSVVLFPTRAQVVREMTAVNLKPATNKITVIGLSPTIEQESIKVEGGGSSVIITDVAVELLPNRDIFEEVYPDSSRDQADCDCNDQSDAVSDSDSGQEQRPERSFAQAKLQKIQEKLEIATERVDNATSRLKILESYASALQEEGRVGDINDELEKYRVLRDELFMERVERKKIQRGLREQLDKLQRQQVKEKAKEQKAKEKVRQEHEQKKSLKRKLDEERHKEQDRVRQERENFWPRYCYSVCITIECDSNTPLPSRSIGKAGVMRVSSPTSTEAGTVAPCSTCDLVLSYVTSSAGWAPSYDLQLSTKSSTAILRFDAQLINTTSESWSNCKVVLSTSQATFGGLDDVAPSLNPWKIKLEPTVSREKENQILTSREESTHYTDWVASKKSNGVNKTRGEMFINSGLFVDALSDFEQSLMAEACFDTLYNLPGLRTLAPRSTPSKHRVDCLTFDKVMFSRKAVPKYRPVVYLKVKMRNTSKISLLRGLAGLSLDGSFMGRKVLPRCSAGALFSLNLGVDPAVKIFYCKAEVGISTTEMFRKEIYARSITMQNIRAPADGPVSIKVRDQIPVSDDHCLRVKLLSPKVTTIDGPKVLVGSPGRDAIWDEDWGVATATATRDKTGEINWDVSLNAGKAVRLIMEYSVSFPHGEGAIQSWDS</sequence>
<evidence type="ECO:0000259" key="4">
    <source>
        <dbReference type="Pfam" id="PF13600"/>
    </source>
</evidence>
<dbReference type="eggNOG" id="ENOG502QWQ0">
    <property type="taxonomic scope" value="Eukaryota"/>
</dbReference>
<dbReference type="PANTHER" id="PTHR31005">
    <property type="entry name" value="DUF4139 DOMAIN-CONTAINING PROTEIN"/>
    <property type="match status" value="1"/>
</dbReference>
<dbReference type="EMBL" id="GL698506">
    <property type="protein sequence ID" value="EFY88829.1"/>
    <property type="molecule type" value="Genomic_DNA"/>
</dbReference>